<dbReference type="InterPro" id="IPR036291">
    <property type="entry name" value="NAD(P)-bd_dom_sf"/>
</dbReference>
<dbReference type="InterPro" id="IPR013328">
    <property type="entry name" value="6PGD_dom2"/>
</dbReference>
<dbReference type="eggNOG" id="KOG0409">
    <property type="taxonomic scope" value="Eukaryota"/>
</dbReference>
<evidence type="ECO:0000259" key="2">
    <source>
        <dbReference type="Pfam" id="PF03446"/>
    </source>
</evidence>
<dbReference type="Gene3D" id="3.40.50.720">
    <property type="entry name" value="NAD(P)-binding Rossmann-like Domain"/>
    <property type="match status" value="1"/>
</dbReference>
<dbReference type="InterPro" id="IPR036866">
    <property type="entry name" value="RibonucZ/Hydroxyglut_hydro"/>
</dbReference>
<dbReference type="Gene3D" id="1.10.1040.10">
    <property type="entry name" value="N-(1-d-carboxylethyl)-l-norvaline Dehydrogenase, domain 2"/>
    <property type="match status" value="1"/>
</dbReference>
<dbReference type="InterPro" id="IPR006115">
    <property type="entry name" value="6PGDH_NADP-bd"/>
</dbReference>
<dbReference type="InterPro" id="IPR008927">
    <property type="entry name" value="6-PGluconate_DH-like_C_sf"/>
</dbReference>
<dbReference type="GO" id="GO:0005739">
    <property type="term" value="C:mitochondrion"/>
    <property type="evidence" value="ECO:0007669"/>
    <property type="project" value="TreeGrafter"/>
</dbReference>
<dbReference type="PANTHER" id="PTHR22981">
    <property type="entry name" value="3-HYDROXYISOBUTYRATE DEHYDROGENASE-RELATED"/>
    <property type="match status" value="1"/>
</dbReference>
<gene>
    <name evidence="4" type="ORF">GQ26_0063030</name>
</gene>
<dbReference type="AlphaFoldDB" id="A0A093VM68"/>
<dbReference type="SUPFAM" id="SSF51735">
    <property type="entry name" value="NAD(P)-binding Rossmann-fold domains"/>
    <property type="match status" value="1"/>
</dbReference>
<dbReference type="SUPFAM" id="SSF48179">
    <property type="entry name" value="6-phosphogluconate dehydrogenase C-terminal domain-like"/>
    <property type="match status" value="1"/>
</dbReference>
<dbReference type="Pfam" id="PF03446">
    <property type="entry name" value="NAD_binding_2"/>
    <property type="match status" value="1"/>
</dbReference>
<dbReference type="EMBL" id="JPOX01000006">
    <property type="protein sequence ID" value="KFX51054.1"/>
    <property type="molecule type" value="Genomic_DNA"/>
</dbReference>
<comment type="caution">
    <text evidence="4">The sequence shown here is derived from an EMBL/GenBank/DDBJ whole genome shotgun (WGS) entry which is preliminary data.</text>
</comment>
<dbReference type="GO" id="GO:0008442">
    <property type="term" value="F:3-hydroxyisobutyrate dehydrogenase activity"/>
    <property type="evidence" value="ECO:0007669"/>
    <property type="project" value="TreeGrafter"/>
</dbReference>
<feature type="domain" description="6-phosphogluconate dehydrogenase NADP-binding" evidence="2">
    <location>
        <begin position="4"/>
        <end position="178"/>
    </location>
</feature>
<name>A0A093VM68_TALMA</name>
<proteinExistence type="predicted"/>
<sequence>MSDNIAFIGLGAMGFGMASNVRKKMPPTAILYIYDIYRPSCERFHEAMKEFGPITITESPRDAAENAGAVISIVPGAKEVRQVYLDEASGVISSKGDPNRVILECSTIDSQSSREVGEALLAAGRGNYVDTPVSVGDPIPHFSGGVPAADKGMLSFLIGHSKPSDTDSVSVQLQAIASMMGDPKKFFFCGKLGAGLAAKISNNYLSCSLVLAIAEAMAIGIKSGIDGKLLHEVIHNSTGQSFMADHVQPAPGIVDHAPSSNDYKLGFKTQMMIKDLSLGVQAGEATGIEPTIARTALKVFEKAAVDPQCILPPTNSFVQVDLLNAGSMEAEYHKLHAGAGQIRFRMYNWAFFVRHEKTGRHLLWDLGMAPDNEKYPPIIANGPWVTERIVGPHESLAEQIQRRIGLKAQDVKTIVLSHAHFDHCWPTRDIFPNATSFFGPGTLEHCAPGHFQDPSSIWDGRFFDPEKATECWETLKGPWVKFGAFERAMDFFGDGSFWIIQAPGHMPGNLCACARLENGEWVMLASDCCHSR</sequence>
<dbReference type="PANTHER" id="PTHR22981:SF81">
    <property type="entry name" value="DEHYDROGENASE, PUTATIVE-RELATED"/>
    <property type="match status" value="1"/>
</dbReference>
<feature type="domain" description="Metallo-beta-lactamase" evidence="1">
    <location>
        <begin position="349"/>
        <end position="425"/>
    </location>
</feature>
<dbReference type="GO" id="GO:0051287">
    <property type="term" value="F:NAD binding"/>
    <property type="evidence" value="ECO:0007669"/>
    <property type="project" value="InterPro"/>
</dbReference>
<dbReference type="PROSITE" id="PS00895">
    <property type="entry name" value="3_HYDROXYISOBUT_DH"/>
    <property type="match status" value="1"/>
</dbReference>
<dbReference type="InterPro" id="IPR002204">
    <property type="entry name" value="3-OH-isobutyrate_DH-rel_CS"/>
</dbReference>
<dbReference type="CDD" id="cd07730">
    <property type="entry name" value="metallo-hydrolase-like_MBL-fold"/>
    <property type="match status" value="1"/>
</dbReference>
<reference evidence="4" key="2">
    <citation type="journal article" date="2014" name="PLoS Genet.">
        <title>Signature gene expression reveals novel clues to the molecular mechanisms of dimorphic transition in Penicillium marneffei.</title>
        <authorList>
            <person name="Yang E."/>
            <person name="Wang G."/>
            <person name="Cai J."/>
            <person name="Woo P.C."/>
            <person name="Lau S.K."/>
            <person name="Yuen K.-Y."/>
            <person name="Chow W.-N."/>
            <person name="Lin X."/>
        </authorList>
    </citation>
    <scope>NUCLEOTIDE SEQUENCE</scope>
    <source>
        <strain evidence="4">PM1</strain>
    </source>
</reference>
<dbReference type="HOGENOM" id="CLU_512080_0_0_1"/>
<evidence type="ECO:0000313" key="4">
    <source>
        <dbReference type="EMBL" id="KFX51054.1"/>
    </source>
</evidence>
<dbReference type="Gene3D" id="3.60.15.10">
    <property type="entry name" value="Ribonuclease Z/Hydroxyacylglutathione hydrolase-like"/>
    <property type="match status" value="1"/>
</dbReference>
<evidence type="ECO:0000259" key="1">
    <source>
        <dbReference type="Pfam" id="PF00753"/>
    </source>
</evidence>
<organism evidence="4">
    <name type="scientific">Talaromyces marneffei PM1</name>
    <dbReference type="NCBI Taxonomy" id="1077442"/>
    <lineage>
        <taxon>Eukaryota</taxon>
        <taxon>Fungi</taxon>
        <taxon>Dikarya</taxon>
        <taxon>Ascomycota</taxon>
        <taxon>Pezizomycotina</taxon>
        <taxon>Eurotiomycetes</taxon>
        <taxon>Eurotiomycetidae</taxon>
        <taxon>Eurotiales</taxon>
        <taxon>Trichocomaceae</taxon>
        <taxon>Talaromyces</taxon>
        <taxon>Talaromyces sect. Talaromyces</taxon>
    </lineage>
</organism>
<evidence type="ECO:0000259" key="3">
    <source>
        <dbReference type="Pfam" id="PF14833"/>
    </source>
</evidence>
<dbReference type="SUPFAM" id="SSF56281">
    <property type="entry name" value="Metallo-hydrolase/oxidoreductase"/>
    <property type="match status" value="1"/>
</dbReference>
<protein>
    <submittedName>
        <fullName evidence="4">3-hydroxyisobutyrate dehydrogenase, mitochondrial</fullName>
    </submittedName>
</protein>
<reference key="1">
    <citation type="journal article" date="2014" name="PLoS Genet.">
        <title>Signature Gene Expression Reveals Novel Clues to the Molecular Mechanisms of Dimorphic Transition in Penicillium marneffei.</title>
        <authorList>
            <person name="Yang E."/>
            <person name="Wang G."/>
            <person name="Cai J."/>
            <person name="Woo P.C."/>
            <person name="Lau S.K."/>
            <person name="Yuen K.-Y."/>
            <person name="Chow W.-N."/>
            <person name="Lin X."/>
        </authorList>
    </citation>
    <scope>NUCLEOTIDE SEQUENCE [LARGE SCALE GENOMIC DNA]</scope>
    <source>
        <strain>PM1</strain>
    </source>
</reference>
<dbReference type="GO" id="GO:0050661">
    <property type="term" value="F:NADP binding"/>
    <property type="evidence" value="ECO:0007669"/>
    <property type="project" value="InterPro"/>
</dbReference>
<dbReference type="InterPro" id="IPR029154">
    <property type="entry name" value="HIBADH-like_NADP-bd"/>
</dbReference>
<dbReference type="GO" id="GO:0006574">
    <property type="term" value="P:L-valine catabolic process"/>
    <property type="evidence" value="ECO:0007669"/>
    <property type="project" value="TreeGrafter"/>
</dbReference>
<dbReference type="InterPro" id="IPR001279">
    <property type="entry name" value="Metallo-B-lactamas"/>
</dbReference>
<dbReference type="Pfam" id="PF00753">
    <property type="entry name" value="Lactamase_B"/>
    <property type="match status" value="1"/>
</dbReference>
<accession>A0A093VM68</accession>
<dbReference type="Pfam" id="PF14833">
    <property type="entry name" value="NAD_binding_11"/>
    <property type="match status" value="1"/>
</dbReference>
<feature type="domain" description="3-hydroxyisobutyrate dehydrogenase-like NAD-binding" evidence="3">
    <location>
        <begin position="193"/>
        <end position="304"/>
    </location>
</feature>